<evidence type="ECO:0000256" key="10">
    <source>
        <dbReference type="ARBA" id="ARBA00041723"/>
    </source>
</evidence>
<feature type="transmembrane region" description="Helical" evidence="12">
    <location>
        <begin position="487"/>
        <end position="509"/>
    </location>
</feature>
<evidence type="ECO:0000256" key="1">
    <source>
        <dbReference type="ARBA" id="ARBA00004141"/>
    </source>
</evidence>
<dbReference type="GeneID" id="101680526"/>
<keyword evidence="4 12" id="KW-0812">Transmembrane</keyword>
<dbReference type="OMA" id="FLFFGSQ"/>
<evidence type="ECO:0000259" key="13">
    <source>
        <dbReference type="Pfam" id="PF01490"/>
    </source>
</evidence>
<feature type="transmembrane region" description="Helical" evidence="12">
    <location>
        <begin position="241"/>
        <end position="260"/>
    </location>
</feature>
<evidence type="ECO:0000256" key="7">
    <source>
        <dbReference type="ARBA" id="ARBA00023136"/>
    </source>
</evidence>
<evidence type="ECO:0000256" key="12">
    <source>
        <dbReference type="SAM" id="Phobius"/>
    </source>
</evidence>
<dbReference type="OrthoDB" id="28208at2759"/>
<dbReference type="RefSeq" id="XP_004744030.3">
    <property type="nucleotide sequence ID" value="XM_004743973.3"/>
</dbReference>
<keyword evidence="7 12" id="KW-0472">Membrane</keyword>
<dbReference type="InterPro" id="IPR013057">
    <property type="entry name" value="AA_transpt_TM"/>
</dbReference>
<dbReference type="GeneTree" id="ENSGT00940000157782"/>
<feature type="transmembrane region" description="Helical" evidence="12">
    <location>
        <begin position="348"/>
        <end position="370"/>
    </location>
</feature>
<feature type="region of interest" description="Disordered" evidence="11">
    <location>
        <begin position="1"/>
        <end position="82"/>
    </location>
</feature>
<sequence>MPSQKEGALAGQAPGGKRPGRRGSSGLQPARAGGAEEVGPAATAGRLAPVSRRVRACARTPAGGGRRGGWAGLTRLPRPSSLPRAEDSVAAMGYQAQGPVIPPQSNLDDRETLVSEQKHKGKTYHQFTAVFNVVNSIIGSGIIGLPYSMKQAGFPLGILLLFGVSYVTDFSLILLIKGGALSGTDTYQSLVNKTFGFPGYILLSVLQFFYPFIAMISYNIITGDTLSKVFQRIPGVDPENLLIGRHFIIVLSTAAFALPLSLYRDIAKLGKISFLSTVLTTLILGIVMARVVSLGPYIPKTEDAWVFAKPSAIQALGVMSFAFICHHNCFLVYGSLEDPTVAKWSRIIHMSTLASVLISTLFATCGYLTFTGFTQGDLFENYCRNDDLVTFGRFCYAVTVILTYPIECFVTREVITNVFFGGNLSLVFHIIVTVVIITVAMLISLLIDCLGKVLELNGVLCATPLIFIIPSACYLKLSEEPRTHSDKIMSCVMLPVGVMVMVTGLLMAVTNPQDCTHGQEMFYCFPDNLSLTNISVSHLQLTTQLSVLNSSIFQ</sequence>
<evidence type="ECO:0000256" key="2">
    <source>
        <dbReference type="ARBA" id="ARBA00008066"/>
    </source>
</evidence>
<dbReference type="GO" id="GO:0016020">
    <property type="term" value="C:membrane"/>
    <property type="evidence" value="ECO:0007669"/>
    <property type="project" value="UniProtKB-SubCell"/>
</dbReference>
<evidence type="ECO:0000256" key="11">
    <source>
        <dbReference type="SAM" id="MobiDB-lite"/>
    </source>
</evidence>
<dbReference type="InParanoid" id="M3XNL4"/>
<evidence type="ECO:0000256" key="6">
    <source>
        <dbReference type="ARBA" id="ARBA00022989"/>
    </source>
</evidence>
<dbReference type="AlphaFoldDB" id="M3XNL4"/>
<dbReference type="PANTHER" id="PTHR22950">
    <property type="entry name" value="AMINO ACID TRANSPORTER"/>
    <property type="match status" value="1"/>
</dbReference>
<proteinExistence type="inferred from homology"/>
<evidence type="ECO:0000256" key="4">
    <source>
        <dbReference type="ARBA" id="ARBA00022692"/>
    </source>
</evidence>
<dbReference type="eggNOG" id="KOG1305">
    <property type="taxonomic scope" value="Eukaryota"/>
</dbReference>
<evidence type="ECO:0000256" key="8">
    <source>
        <dbReference type="ARBA" id="ARBA00037101"/>
    </source>
</evidence>
<dbReference type="EMBL" id="AEYP01014799">
    <property type="status" value="NOT_ANNOTATED_CDS"/>
    <property type="molecule type" value="Genomic_DNA"/>
</dbReference>
<evidence type="ECO:0000256" key="9">
    <source>
        <dbReference type="ARBA" id="ARBA00040814"/>
    </source>
</evidence>
<dbReference type="GO" id="GO:0015179">
    <property type="term" value="F:L-amino acid transmembrane transporter activity"/>
    <property type="evidence" value="ECO:0007669"/>
    <property type="project" value="TreeGrafter"/>
</dbReference>
<reference evidence="14" key="1">
    <citation type="submission" date="2024-06" db="UniProtKB">
        <authorList>
            <consortium name="Ensembl"/>
        </authorList>
    </citation>
    <scope>IDENTIFICATION</scope>
</reference>
<dbReference type="HOGENOM" id="CLU_009020_4_2_1"/>
<gene>
    <name evidence="14" type="primary">SLC38A11</name>
</gene>
<feature type="transmembrane region" description="Helical" evidence="12">
    <location>
        <begin position="272"/>
        <end position="292"/>
    </location>
</feature>
<dbReference type="Ensembl" id="ENSMPUT00000000676.1">
    <property type="protein sequence ID" value="ENSMPUP00000000664.1"/>
    <property type="gene ID" value="ENSMPUG00000000666.1"/>
</dbReference>
<feature type="transmembrane region" description="Helical" evidence="12">
    <location>
        <begin position="422"/>
        <end position="447"/>
    </location>
</feature>
<dbReference type="CTD" id="151258"/>
<feature type="compositionally biased region" description="Gly residues" evidence="11">
    <location>
        <begin position="62"/>
        <end position="71"/>
    </location>
</feature>
<feature type="transmembrane region" description="Helical" evidence="12">
    <location>
        <begin position="127"/>
        <end position="147"/>
    </location>
</feature>
<feature type="domain" description="Amino acid transporter transmembrane" evidence="13">
    <location>
        <begin position="127"/>
        <end position="507"/>
    </location>
</feature>
<feature type="transmembrane region" description="Helical" evidence="12">
    <location>
        <begin position="197"/>
        <end position="221"/>
    </location>
</feature>
<name>M3XNL4_MUSPF</name>
<feature type="transmembrane region" description="Helical" evidence="12">
    <location>
        <begin position="312"/>
        <end position="336"/>
    </location>
</feature>
<dbReference type="STRING" id="9669.ENSMPUP00000000664"/>
<evidence type="ECO:0000313" key="14">
    <source>
        <dbReference type="Ensembl" id="ENSMPUP00000000664.1"/>
    </source>
</evidence>
<dbReference type="Pfam" id="PF01490">
    <property type="entry name" value="Aa_trans"/>
    <property type="match status" value="1"/>
</dbReference>
<accession>M3XNL4</accession>
<feature type="transmembrane region" description="Helical" evidence="12">
    <location>
        <begin position="153"/>
        <end position="176"/>
    </location>
</feature>
<feature type="transmembrane region" description="Helical" evidence="12">
    <location>
        <begin position="453"/>
        <end position="475"/>
    </location>
</feature>
<keyword evidence="6 12" id="KW-1133">Transmembrane helix</keyword>
<dbReference type="PANTHER" id="PTHR22950:SF458">
    <property type="entry name" value="SODIUM-COUPLED NEUTRAL AMINO ACID TRANSPORTER 11-RELATED"/>
    <property type="match status" value="1"/>
</dbReference>
<keyword evidence="3" id="KW-0813">Transport</keyword>
<organism evidence="14">
    <name type="scientific">Mustela putorius furo</name>
    <name type="common">European domestic ferret</name>
    <name type="synonym">Mustela furo</name>
    <dbReference type="NCBI Taxonomy" id="9669"/>
    <lineage>
        <taxon>Eukaryota</taxon>
        <taxon>Metazoa</taxon>
        <taxon>Chordata</taxon>
        <taxon>Craniata</taxon>
        <taxon>Vertebrata</taxon>
        <taxon>Euteleostomi</taxon>
        <taxon>Mammalia</taxon>
        <taxon>Eutheria</taxon>
        <taxon>Laurasiatheria</taxon>
        <taxon>Carnivora</taxon>
        <taxon>Caniformia</taxon>
        <taxon>Musteloidea</taxon>
        <taxon>Mustelidae</taxon>
        <taxon>Mustelinae</taxon>
        <taxon>Mustela</taxon>
    </lineage>
</organism>
<comment type="similarity">
    <text evidence="2">Belongs to the amino acid/polyamine transporter 2 family.</text>
</comment>
<dbReference type="KEGG" id="mpuf:101680526"/>
<evidence type="ECO:0000256" key="3">
    <source>
        <dbReference type="ARBA" id="ARBA00022448"/>
    </source>
</evidence>
<protein>
    <recommendedName>
        <fullName evidence="9">Putative sodium-coupled neutral amino acid transporter 11</fullName>
    </recommendedName>
    <alternativeName>
        <fullName evidence="10">Solute carrier family 38 member 11</fullName>
    </alternativeName>
</protein>
<comment type="subcellular location">
    <subcellularLocation>
        <location evidence="1">Membrane</location>
        <topology evidence="1">Multi-pass membrane protein</topology>
    </subcellularLocation>
</comment>
<comment type="function">
    <text evidence="8">Putative sodium-dependent amino acid/proton antiporter.</text>
</comment>
<keyword evidence="5" id="KW-0029">Amino-acid transport</keyword>
<feature type="transmembrane region" description="Helical" evidence="12">
    <location>
        <begin position="390"/>
        <end position="410"/>
    </location>
</feature>
<evidence type="ECO:0000256" key="5">
    <source>
        <dbReference type="ARBA" id="ARBA00022970"/>
    </source>
</evidence>